<feature type="compositionally biased region" description="Acidic residues" evidence="1">
    <location>
        <begin position="575"/>
        <end position="602"/>
    </location>
</feature>
<dbReference type="Pfam" id="PF13516">
    <property type="entry name" value="LRR_6"/>
    <property type="match status" value="5"/>
</dbReference>
<dbReference type="SMART" id="SM00368">
    <property type="entry name" value="LRR_RI"/>
    <property type="match status" value="10"/>
</dbReference>
<reference evidence="3" key="1">
    <citation type="submission" date="2021-02" db="EMBL/GenBank/DDBJ databases">
        <title>First Annotated Genome of the Yellow-green Alga Tribonema minus.</title>
        <authorList>
            <person name="Mahan K.M."/>
        </authorList>
    </citation>
    <scope>NUCLEOTIDE SEQUENCE</scope>
    <source>
        <strain evidence="3">UTEX B ZZ1240</strain>
    </source>
</reference>
<keyword evidence="2" id="KW-0732">Signal</keyword>
<dbReference type="InterPro" id="IPR032675">
    <property type="entry name" value="LRR_dom_sf"/>
</dbReference>
<organism evidence="3 4">
    <name type="scientific">Tribonema minus</name>
    <dbReference type="NCBI Taxonomy" id="303371"/>
    <lineage>
        <taxon>Eukaryota</taxon>
        <taxon>Sar</taxon>
        <taxon>Stramenopiles</taxon>
        <taxon>Ochrophyta</taxon>
        <taxon>PX clade</taxon>
        <taxon>Xanthophyceae</taxon>
        <taxon>Tribonematales</taxon>
        <taxon>Tribonemataceae</taxon>
        <taxon>Tribonema</taxon>
    </lineage>
</organism>
<evidence type="ECO:0000313" key="4">
    <source>
        <dbReference type="Proteomes" id="UP000664859"/>
    </source>
</evidence>
<feature type="compositionally biased region" description="Polar residues" evidence="1">
    <location>
        <begin position="1"/>
        <end position="19"/>
    </location>
</feature>
<proteinExistence type="predicted"/>
<dbReference type="GO" id="GO:0005634">
    <property type="term" value="C:nucleus"/>
    <property type="evidence" value="ECO:0007669"/>
    <property type="project" value="TreeGrafter"/>
</dbReference>
<dbReference type="OrthoDB" id="63324at2759"/>
<feature type="compositionally biased region" description="Acidic residues" evidence="1">
    <location>
        <begin position="556"/>
        <end position="566"/>
    </location>
</feature>
<dbReference type="Gene3D" id="3.80.10.10">
    <property type="entry name" value="Ribonuclease Inhibitor"/>
    <property type="match status" value="3"/>
</dbReference>
<feature type="region of interest" description="Disordered" evidence="1">
    <location>
        <begin position="500"/>
        <end position="640"/>
    </location>
</feature>
<dbReference type="GO" id="GO:0005096">
    <property type="term" value="F:GTPase activator activity"/>
    <property type="evidence" value="ECO:0007669"/>
    <property type="project" value="UniProtKB-KW"/>
</dbReference>
<name>A0A835Z931_9STRA</name>
<gene>
    <name evidence="3" type="ORF">JKP88DRAFT_305362</name>
</gene>
<feature type="chain" id="PRO_5032510917" evidence="2">
    <location>
        <begin position="46"/>
        <end position="640"/>
    </location>
</feature>
<dbReference type="GO" id="GO:0031267">
    <property type="term" value="F:small GTPase binding"/>
    <property type="evidence" value="ECO:0007669"/>
    <property type="project" value="TreeGrafter"/>
</dbReference>
<dbReference type="SUPFAM" id="SSF52047">
    <property type="entry name" value="RNI-like"/>
    <property type="match status" value="2"/>
</dbReference>
<evidence type="ECO:0000256" key="2">
    <source>
        <dbReference type="SAM" id="SignalP"/>
    </source>
</evidence>
<evidence type="ECO:0000256" key="1">
    <source>
        <dbReference type="SAM" id="MobiDB-lite"/>
    </source>
</evidence>
<dbReference type="AlphaFoldDB" id="A0A835Z931"/>
<dbReference type="GO" id="GO:0048471">
    <property type="term" value="C:perinuclear region of cytoplasm"/>
    <property type="evidence" value="ECO:0007669"/>
    <property type="project" value="TreeGrafter"/>
</dbReference>
<keyword evidence="4" id="KW-1185">Reference proteome</keyword>
<dbReference type="EMBL" id="JAFCMP010000075">
    <property type="protein sequence ID" value="KAG5188204.1"/>
    <property type="molecule type" value="Genomic_DNA"/>
</dbReference>
<feature type="signal peptide" evidence="2">
    <location>
        <begin position="1"/>
        <end position="45"/>
    </location>
</feature>
<dbReference type="InterPro" id="IPR001611">
    <property type="entry name" value="Leu-rich_rpt"/>
</dbReference>
<evidence type="ECO:0000313" key="3">
    <source>
        <dbReference type="EMBL" id="KAG5188204.1"/>
    </source>
</evidence>
<feature type="compositionally biased region" description="Acidic residues" evidence="1">
    <location>
        <begin position="629"/>
        <end position="640"/>
    </location>
</feature>
<dbReference type="PANTHER" id="PTHR24113:SF15">
    <property type="entry name" value="NACHT DOMAIN-CONTAINING PROTEIN"/>
    <property type="match status" value="1"/>
</dbReference>
<sequence length="640" mass="66181">MNGNSSTHSSGNARCTSRAQRQRKRHRHIAVAATCLLAVVSCVHASGVSGGGQFIDLSFSHVGPVGASEVLSGLSEASAAPSGLLLQECSLGDRGALDVVSSTLVSSPEGVGVLSLRHNHIGRVGSRSLLQHLRTAPDRLQTLVLDFNLIGDAGLQPLPALLKDSSNGRLESLSLRFCGISAAGCRSIASALSKAQVNASDRGIRHLSLAGNPLGDAGAKALAAALKQNVALEELDLTRCEIGDDGAHHLAQALLSNTNLRHLSLSYNDIGAEGAAELAQVLRDGASSIQRLDLDHNHIADGGAFAFARALSAKQGRNPASRSAQQQQQHAPPGVALGLVANGIGCEGCSALATALAYNCRLESLDLSGNPLFGAAPKAKKGATGTAKALLTKQATSVVSSLGKLYTQFVDETYVSAATAQQEALSSSATAFGRALRRNARLRRLGLAHTSLDARAWRQLRRDLLASGALRWVDVSLNAGAPAAEVDEVLRVLADRRGAAAAEGSGDAEGEHAEGGVPRRGLKRANAQRHLDVGSGSSSDATEELTGSEAGAGEYSDSDDDSESGSDGESGGYDSECDSEASEYDEEEYSDSEGELSSDEPDAVIQAAATQGVGGGDGWYADDSMSKDDDTEDAADQSYW</sequence>
<dbReference type="Proteomes" id="UP000664859">
    <property type="component" value="Unassembled WGS sequence"/>
</dbReference>
<dbReference type="GO" id="GO:0006913">
    <property type="term" value="P:nucleocytoplasmic transport"/>
    <property type="evidence" value="ECO:0007669"/>
    <property type="project" value="TreeGrafter"/>
</dbReference>
<dbReference type="GO" id="GO:0005829">
    <property type="term" value="C:cytosol"/>
    <property type="evidence" value="ECO:0007669"/>
    <property type="project" value="TreeGrafter"/>
</dbReference>
<accession>A0A835Z931</accession>
<dbReference type="PANTHER" id="PTHR24113">
    <property type="entry name" value="RAN GTPASE-ACTIVATING PROTEIN 1"/>
    <property type="match status" value="1"/>
</dbReference>
<dbReference type="InterPro" id="IPR027038">
    <property type="entry name" value="RanGap"/>
</dbReference>
<feature type="region of interest" description="Disordered" evidence="1">
    <location>
        <begin position="1"/>
        <end position="21"/>
    </location>
</feature>
<comment type="caution">
    <text evidence="3">The sequence shown here is derived from an EMBL/GenBank/DDBJ whole genome shotgun (WGS) entry which is preliminary data.</text>
</comment>
<protein>
    <submittedName>
        <fullName evidence="3">Uncharacterized protein</fullName>
    </submittedName>
</protein>